<accession>A0ABV6YTY5</accession>
<sequence length="373" mass="42479">MSFPRRQCCSIFFVITGLFLLGYASALPAEEEEYLSFIKRKIPLSSLITFPEGEGNAADLYWLALKDYHAPHVNNALVRGEREVKDPAAITWQSPEVEIIERATAIGLCHFSPTYWPYASKFNDPVPSWICLQKQAAALKEKGDIQQGKAFNESNPVRKFRLKLDSFRTYEKIIIFGHHIENERLSLTQVHMGALIIDIGLKSMQNFFKNTGDDENLKLVQVMINDNNSYMERIEQKSKSLVSSFNPRDTEPIIVNWDNIFSVAREDEDTMFRLEAICILSAALHAFWPLAELDPALPEKFVGQPDKSMVKDIIAVLAELDMFDTDPLIQDAARRGLSPVEVGVMKKVQKEYALKKKLPLQKKESPWLPPLTF</sequence>
<gene>
    <name evidence="1" type="ORF">ACFL27_05485</name>
</gene>
<dbReference type="Proteomes" id="UP001594351">
    <property type="component" value="Unassembled WGS sequence"/>
</dbReference>
<dbReference type="EMBL" id="JBHPBY010000050">
    <property type="protein sequence ID" value="MFC1849644.1"/>
    <property type="molecule type" value="Genomic_DNA"/>
</dbReference>
<reference evidence="1 2" key="1">
    <citation type="submission" date="2024-09" db="EMBL/GenBank/DDBJ databases">
        <title>Laminarin stimulates single cell rates of sulfate reduction while oxygen inhibits transcriptomic activity in coastal marine sediment.</title>
        <authorList>
            <person name="Lindsay M."/>
            <person name="Orcutt B."/>
            <person name="Emerson D."/>
            <person name="Stepanauskas R."/>
            <person name="D'Angelo T."/>
        </authorList>
    </citation>
    <scope>NUCLEOTIDE SEQUENCE [LARGE SCALE GENOMIC DNA]</scope>
    <source>
        <strain evidence="1">SAG AM-311-K15</strain>
    </source>
</reference>
<evidence type="ECO:0000313" key="2">
    <source>
        <dbReference type="Proteomes" id="UP001594351"/>
    </source>
</evidence>
<keyword evidence="2" id="KW-1185">Reference proteome</keyword>
<comment type="caution">
    <text evidence="1">The sequence shown here is derived from an EMBL/GenBank/DDBJ whole genome shotgun (WGS) entry which is preliminary data.</text>
</comment>
<name>A0ABV6YTY5_UNCC1</name>
<organism evidence="1 2">
    <name type="scientific">candidate division CSSED10-310 bacterium</name>
    <dbReference type="NCBI Taxonomy" id="2855610"/>
    <lineage>
        <taxon>Bacteria</taxon>
        <taxon>Bacteria division CSSED10-310</taxon>
    </lineage>
</organism>
<proteinExistence type="predicted"/>
<protein>
    <submittedName>
        <fullName evidence="1">Uncharacterized protein</fullName>
    </submittedName>
</protein>
<evidence type="ECO:0000313" key="1">
    <source>
        <dbReference type="EMBL" id="MFC1849644.1"/>
    </source>
</evidence>